<accession>A0ABW8TLY4</accession>
<dbReference type="Pfam" id="PF13181">
    <property type="entry name" value="TPR_8"/>
    <property type="match status" value="1"/>
</dbReference>
<evidence type="ECO:0000313" key="5">
    <source>
        <dbReference type="EMBL" id="MFL0253080.1"/>
    </source>
</evidence>
<feature type="transmembrane region" description="Helical" evidence="4">
    <location>
        <begin position="30"/>
        <end position="53"/>
    </location>
</feature>
<proteinExistence type="predicted"/>
<dbReference type="PROSITE" id="PS50005">
    <property type="entry name" value="TPR"/>
    <property type="match status" value="2"/>
</dbReference>
<keyword evidence="2 3" id="KW-0802">TPR repeat</keyword>
<keyword evidence="6" id="KW-1185">Reference proteome</keyword>
<protein>
    <submittedName>
        <fullName evidence="5">Tetratricopeptide repeat protein</fullName>
    </submittedName>
</protein>
<reference evidence="5 6" key="1">
    <citation type="submission" date="2024-11" db="EMBL/GenBank/DDBJ databases">
        <authorList>
            <person name="Heng Y.C."/>
            <person name="Lim A.C.H."/>
            <person name="Lee J.K.Y."/>
            <person name="Kittelmann S."/>
        </authorList>
    </citation>
    <scope>NUCLEOTIDE SEQUENCE [LARGE SCALE GENOMIC DNA]</scope>
    <source>
        <strain evidence="5 6">WILCCON 0114</strain>
    </source>
</reference>
<evidence type="ECO:0000313" key="6">
    <source>
        <dbReference type="Proteomes" id="UP001623592"/>
    </source>
</evidence>
<keyword evidence="1" id="KW-0677">Repeat</keyword>
<organism evidence="5 6">
    <name type="scientific">Clostridium neuense</name>
    <dbReference type="NCBI Taxonomy" id="1728934"/>
    <lineage>
        <taxon>Bacteria</taxon>
        <taxon>Bacillati</taxon>
        <taxon>Bacillota</taxon>
        <taxon>Clostridia</taxon>
        <taxon>Eubacteriales</taxon>
        <taxon>Clostridiaceae</taxon>
        <taxon>Clostridium</taxon>
    </lineage>
</organism>
<evidence type="ECO:0000256" key="3">
    <source>
        <dbReference type="PROSITE-ProRule" id="PRU00339"/>
    </source>
</evidence>
<comment type="caution">
    <text evidence="5">The sequence shown here is derived from an EMBL/GenBank/DDBJ whole genome shotgun (WGS) entry which is preliminary data.</text>
</comment>
<dbReference type="SMART" id="SM00028">
    <property type="entry name" value="TPR"/>
    <property type="match status" value="4"/>
</dbReference>
<dbReference type="Proteomes" id="UP001623592">
    <property type="component" value="Unassembled WGS sequence"/>
</dbReference>
<dbReference type="InterPro" id="IPR051012">
    <property type="entry name" value="CellSynth/LPSAsmb/PSIAsmb"/>
</dbReference>
<evidence type="ECO:0000256" key="2">
    <source>
        <dbReference type="ARBA" id="ARBA00022803"/>
    </source>
</evidence>
<dbReference type="Gene3D" id="1.25.40.10">
    <property type="entry name" value="Tetratricopeptide repeat domain"/>
    <property type="match status" value="1"/>
</dbReference>
<dbReference type="SUPFAM" id="SSF48452">
    <property type="entry name" value="TPR-like"/>
    <property type="match status" value="2"/>
</dbReference>
<keyword evidence="4" id="KW-1133">Transmembrane helix</keyword>
<dbReference type="Pfam" id="PF13432">
    <property type="entry name" value="TPR_16"/>
    <property type="match status" value="1"/>
</dbReference>
<feature type="repeat" description="TPR" evidence="3">
    <location>
        <begin position="146"/>
        <end position="179"/>
    </location>
</feature>
<dbReference type="PANTHER" id="PTHR45586:SF1">
    <property type="entry name" value="LIPOPOLYSACCHARIDE ASSEMBLY PROTEIN B"/>
    <property type="match status" value="1"/>
</dbReference>
<keyword evidence="4" id="KW-0812">Transmembrane</keyword>
<keyword evidence="4" id="KW-0472">Membrane</keyword>
<feature type="transmembrane region" description="Helical" evidence="4">
    <location>
        <begin position="6"/>
        <end position="23"/>
    </location>
</feature>
<evidence type="ECO:0000256" key="1">
    <source>
        <dbReference type="ARBA" id="ARBA00022737"/>
    </source>
</evidence>
<dbReference type="InterPro" id="IPR019734">
    <property type="entry name" value="TPR_rpt"/>
</dbReference>
<dbReference type="PANTHER" id="PTHR45586">
    <property type="entry name" value="TPR REPEAT-CONTAINING PROTEIN PA4667"/>
    <property type="match status" value="1"/>
</dbReference>
<name>A0ABW8TLY4_9CLOT</name>
<gene>
    <name evidence="5" type="ORF">ACJDT4_21995</name>
</gene>
<dbReference type="InterPro" id="IPR011990">
    <property type="entry name" value="TPR-like_helical_dom_sf"/>
</dbReference>
<evidence type="ECO:0000256" key="4">
    <source>
        <dbReference type="SAM" id="Phobius"/>
    </source>
</evidence>
<feature type="repeat" description="TPR" evidence="3">
    <location>
        <begin position="180"/>
        <end position="213"/>
    </location>
</feature>
<sequence length="270" mass="31075">MLNNKFLTNVIVIVIGLLAFMFVNKFLGIIILGVFIIAVAIPLILMFLGNSAYGAGQIDKSIRYYRMAANNIFASIKIKIAYGYIAIKNGYIDEAEKVLQKYENVKMGVQDEIRYKSTYGIVLWKKGKIDEAVEIVSKVYEKYKSTAVYENLGYFLVLSGDYDKAISFNKEAYEYNDSDAGILDNLALSYYLKGEHEKSAEIYEKLMEMNPEFITAYYYYSLILIEKEDYKNALENLQKALKCKFSFISLIKKEEIEEKIKEVEKLAQNE</sequence>
<dbReference type="RefSeq" id="WP_406789743.1">
    <property type="nucleotide sequence ID" value="NZ_JBJIAA010000025.1"/>
</dbReference>
<dbReference type="EMBL" id="JBJIAA010000025">
    <property type="protein sequence ID" value="MFL0253080.1"/>
    <property type="molecule type" value="Genomic_DNA"/>
</dbReference>